<comment type="similarity">
    <text evidence="1">Belongs to the transglycosylase family. Rpf subfamily.</text>
</comment>
<evidence type="ECO:0000313" key="6">
    <source>
        <dbReference type="EMBL" id="ARF54627.1"/>
    </source>
</evidence>
<reference evidence="6 7" key="1">
    <citation type="submission" date="2017-04" db="EMBL/GenBank/DDBJ databases">
        <title>Complete Genome Sequence of Streptomyces gilvosporeus F607, a Capable Producer of Natamycin.</title>
        <authorList>
            <person name="Zong G."/>
            <person name="Zhong C."/>
            <person name="Fu J."/>
            <person name="Qin R."/>
            <person name="Cao G."/>
        </authorList>
    </citation>
    <scope>NUCLEOTIDE SEQUENCE [LARGE SCALE GENOMIC DNA]</scope>
    <source>
        <strain evidence="6 7">F607</strain>
    </source>
</reference>
<dbReference type="AlphaFoldDB" id="A0A1V0TNW8"/>
<evidence type="ECO:0000256" key="2">
    <source>
        <dbReference type="ARBA" id="ARBA00022801"/>
    </source>
</evidence>
<keyword evidence="2" id="KW-0378">Hydrolase</keyword>
<feature type="domain" description="Resuscitation-promoting factor core lysozyme-like" evidence="5">
    <location>
        <begin position="55"/>
        <end position="130"/>
    </location>
</feature>
<evidence type="ECO:0000256" key="4">
    <source>
        <dbReference type="SAM" id="SignalP"/>
    </source>
</evidence>
<keyword evidence="4" id="KW-0732">Signal</keyword>
<dbReference type="InterPro" id="IPR010618">
    <property type="entry name" value="RPF"/>
</dbReference>
<dbReference type="InterPro" id="IPR023346">
    <property type="entry name" value="Lysozyme-like_dom_sf"/>
</dbReference>
<evidence type="ECO:0000313" key="7">
    <source>
        <dbReference type="Proteomes" id="UP000192726"/>
    </source>
</evidence>
<sequence length="209" mass="20857">MSDHFPGLRRRAGAVSVFIAAAAALVLSLPGGAADAQARPGDGNDGGAVDYSCAADRWPWGCVARCESGGNWRANTGNGYYGGLQFGYRTWRGYGGLDFAPRADLASREEQIAVAERVLASQGWGAWPACSRRYGLSGTTYVPRPDPLDPAPSPDPTAVSGGGAPAAPPAGQPAAPSANPAPVPSAAPSAAPPAVASTGPSGPSGGPGF</sequence>
<dbReference type="Pfam" id="PF06737">
    <property type="entry name" value="Transglycosylas"/>
    <property type="match status" value="1"/>
</dbReference>
<dbReference type="EMBL" id="CP020569">
    <property type="protein sequence ID" value="ARF54627.1"/>
    <property type="molecule type" value="Genomic_DNA"/>
</dbReference>
<feature type="region of interest" description="Disordered" evidence="3">
    <location>
        <begin position="141"/>
        <end position="209"/>
    </location>
</feature>
<dbReference type="STRING" id="553510.B1H19_10795"/>
<dbReference type="RefSeq" id="WP_083104399.1">
    <property type="nucleotide sequence ID" value="NZ_CP020569.1"/>
</dbReference>
<keyword evidence="7" id="KW-1185">Reference proteome</keyword>
<evidence type="ECO:0000259" key="5">
    <source>
        <dbReference type="Pfam" id="PF06737"/>
    </source>
</evidence>
<dbReference type="OrthoDB" id="1404170at2"/>
<accession>A0A1V0TNW8</accession>
<dbReference type="Proteomes" id="UP000192726">
    <property type="component" value="Chromosome"/>
</dbReference>
<evidence type="ECO:0000256" key="1">
    <source>
        <dbReference type="ARBA" id="ARBA00010830"/>
    </source>
</evidence>
<feature type="signal peptide" evidence="4">
    <location>
        <begin position="1"/>
        <end position="33"/>
    </location>
</feature>
<feature type="compositionally biased region" description="Low complexity" evidence="3">
    <location>
        <begin position="186"/>
        <end position="201"/>
    </location>
</feature>
<feature type="chain" id="PRO_5038367901" description="Resuscitation-promoting factor core lysozyme-like domain-containing protein" evidence="4">
    <location>
        <begin position="34"/>
        <end position="209"/>
    </location>
</feature>
<dbReference type="Gene3D" id="1.10.530.10">
    <property type="match status" value="1"/>
</dbReference>
<protein>
    <recommendedName>
        <fullName evidence="5">Resuscitation-promoting factor core lysozyme-like domain-containing protein</fullName>
    </recommendedName>
</protein>
<organism evidence="6 7">
    <name type="scientific">Streptomyces gilvosporeus</name>
    <dbReference type="NCBI Taxonomy" id="553510"/>
    <lineage>
        <taxon>Bacteria</taxon>
        <taxon>Bacillati</taxon>
        <taxon>Actinomycetota</taxon>
        <taxon>Actinomycetes</taxon>
        <taxon>Kitasatosporales</taxon>
        <taxon>Streptomycetaceae</taxon>
        <taxon>Streptomyces</taxon>
    </lineage>
</organism>
<gene>
    <name evidence="6" type="ORF">B1H19_10795</name>
</gene>
<proteinExistence type="inferred from homology"/>
<dbReference type="SUPFAM" id="SSF53955">
    <property type="entry name" value="Lysozyme-like"/>
    <property type="match status" value="1"/>
</dbReference>
<feature type="compositionally biased region" description="Pro residues" evidence="3">
    <location>
        <begin position="144"/>
        <end position="155"/>
    </location>
</feature>
<name>A0A1V0TNW8_9ACTN</name>
<dbReference type="CDD" id="cd13925">
    <property type="entry name" value="RPF"/>
    <property type="match status" value="1"/>
</dbReference>
<dbReference type="GO" id="GO:0016787">
    <property type="term" value="F:hydrolase activity"/>
    <property type="evidence" value="ECO:0007669"/>
    <property type="project" value="UniProtKB-KW"/>
</dbReference>
<dbReference type="KEGG" id="sgv:B1H19_10795"/>
<evidence type="ECO:0000256" key="3">
    <source>
        <dbReference type="SAM" id="MobiDB-lite"/>
    </source>
</evidence>